<evidence type="ECO:0000256" key="3">
    <source>
        <dbReference type="SAM" id="MobiDB-lite"/>
    </source>
</evidence>
<keyword evidence="1" id="KW-0407">Ion channel</keyword>
<keyword evidence="2" id="KW-0175">Coiled coil</keyword>
<dbReference type="EMBL" id="LR877155">
    <property type="protein sequence ID" value="CAD2218491.1"/>
    <property type="molecule type" value="Genomic_DNA"/>
</dbReference>
<keyword evidence="1" id="KW-0813">Transport</keyword>
<evidence type="ECO:0000256" key="2">
    <source>
        <dbReference type="SAM" id="Coils"/>
    </source>
</evidence>
<keyword evidence="6" id="KW-1185">Reference proteome</keyword>
<dbReference type="PROSITE" id="PS50042">
    <property type="entry name" value="CNMP_BINDING_3"/>
    <property type="match status" value="2"/>
</dbReference>
<feature type="coiled-coil region" evidence="2">
    <location>
        <begin position="624"/>
        <end position="651"/>
    </location>
</feature>
<feature type="domain" description="Cyclic nucleotide-binding" evidence="4">
    <location>
        <begin position="161"/>
        <end position="242"/>
    </location>
</feature>
<feature type="region of interest" description="Disordered" evidence="3">
    <location>
        <begin position="578"/>
        <end position="601"/>
    </location>
</feature>
<dbReference type="PANTHER" id="PTHR45638">
    <property type="entry name" value="CYCLIC NUCLEOTIDE-GATED CATION CHANNEL SUBUNIT A"/>
    <property type="match status" value="1"/>
</dbReference>
<gene>
    <name evidence="5" type="ORF">ADEAN_000598000</name>
</gene>
<sequence length="722" mass="80395">MSNVTTAIQRGLREASRAVGQPTLQASRTDLLRAPIVFGAAEAMGMSPFKSMSCIAAGKGDGTGATDVYRIRAMDLQLALQTLAKADHSKKKGNFGEFVAAARTKSIATYYYPTEVLIRQSWLLQDTPTATIRNLMTQLTPHTFMPGELITCPHQSNTPSARQLIFLRRGEISVVEPPTGSEKRGCPCDLFPDEGEVLEYVHPGSSFGELSILFGEPRHFTLRAITACDVWILSHENFSRIMRRDEALRSTLVTKAAALRIKWLGEQRFTTSLAHQLRKSCEMFRPFNQYTLRLIQERIQPVVFSPGELVASTSGRCEEMIFIMQGKVTSISGADVVYGRGDVLGAGCLVAHRWPIGLSARTMVEGWRLHRDDLLDALERMDRLYSYSGVYSSEVSSYMQQIYRNPLPDVEVDVVGRAHMPIIPMAPGNVSYVLYGRQVSEIQLKALCFLFKDYVKWEDICYATMGVGTELPDADSLARQFTVDTLRGSAKMTQNKRPTPPALSDRLANRSVNSATTSRKGKNATVEDAANTVPPLPPRTQGSEPLKNRKKKNNNTGACAFLVDPNYFSRPFMTRERQIATDSRRPVTAPPNPPMKEKGNDAIVSQSAARIKEMSRRPPRLQRFQKLLEERDRLVESEAQAEKEMDRHRSRQEGAAIQNYLSTVSSAQPAGGKVGPLFNPSLLCTSSCPPPSRGRRLPWRRPSRLDTFCSSLTPVGYRPVSR</sequence>
<keyword evidence="1" id="KW-1071">Ligand-gated ion channel</keyword>
<dbReference type="InterPro" id="IPR050866">
    <property type="entry name" value="CNG_cation_channel"/>
</dbReference>
<dbReference type="Gene3D" id="2.60.120.10">
    <property type="entry name" value="Jelly Rolls"/>
    <property type="match status" value="2"/>
</dbReference>
<dbReference type="PANTHER" id="PTHR45638:SF11">
    <property type="entry name" value="CYCLIC NUCLEOTIDE-GATED CATION CHANNEL SUBUNIT A"/>
    <property type="match status" value="1"/>
</dbReference>
<feature type="region of interest" description="Disordered" evidence="3">
    <location>
        <begin position="488"/>
        <end position="557"/>
    </location>
</feature>
<dbReference type="Pfam" id="PF00027">
    <property type="entry name" value="cNMP_binding"/>
    <property type="match status" value="1"/>
</dbReference>
<evidence type="ECO:0000259" key="4">
    <source>
        <dbReference type="PROSITE" id="PS50042"/>
    </source>
</evidence>
<name>A0A7G2CHP4_9TRYP</name>
<protein>
    <submittedName>
        <fullName evidence="5">Cyclic nucleotide-binding domain containing protein, putative</fullName>
    </submittedName>
</protein>
<dbReference type="InterPro" id="IPR018490">
    <property type="entry name" value="cNMP-bd_dom_sf"/>
</dbReference>
<reference evidence="5 6" key="1">
    <citation type="submission" date="2020-08" db="EMBL/GenBank/DDBJ databases">
        <authorList>
            <person name="Newling K."/>
            <person name="Davey J."/>
            <person name="Forrester S."/>
        </authorList>
    </citation>
    <scope>NUCLEOTIDE SEQUENCE [LARGE SCALE GENOMIC DNA]</scope>
    <source>
        <strain evidence="6">Crithidia deanei Carvalho (ATCC PRA-265)</strain>
    </source>
</reference>
<evidence type="ECO:0000256" key="1">
    <source>
        <dbReference type="ARBA" id="ARBA00023286"/>
    </source>
</evidence>
<dbReference type="GO" id="GO:0005221">
    <property type="term" value="F:intracellularly cyclic nucleotide-activated monoatomic cation channel activity"/>
    <property type="evidence" value="ECO:0007669"/>
    <property type="project" value="InterPro"/>
</dbReference>
<dbReference type="VEuPathDB" id="TriTrypDB:ADEAN_000598000"/>
<organism evidence="5 6">
    <name type="scientific">Angomonas deanei</name>
    <dbReference type="NCBI Taxonomy" id="59799"/>
    <lineage>
        <taxon>Eukaryota</taxon>
        <taxon>Discoba</taxon>
        <taxon>Euglenozoa</taxon>
        <taxon>Kinetoplastea</taxon>
        <taxon>Metakinetoplastina</taxon>
        <taxon>Trypanosomatida</taxon>
        <taxon>Trypanosomatidae</taxon>
        <taxon>Strigomonadinae</taxon>
        <taxon>Angomonas</taxon>
    </lineage>
</organism>
<dbReference type="Proteomes" id="UP000515908">
    <property type="component" value="Chromosome 11"/>
</dbReference>
<dbReference type="CDD" id="cd00038">
    <property type="entry name" value="CAP_ED"/>
    <property type="match status" value="2"/>
</dbReference>
<dbReference type="OrthoDB" id="2021138at2759"/>
<evidence type="ECO:0000313" key="5">
    <source>
        <dbReference type="EMBL" id="CAD2218491.1"/>
    </source>
</evidence>
<dbReference type="SUPFAM" id="SSF51206">
    <property type="entry name" value="cAMP-binding domain-like"/>
    <property type="match status" value="2"/>
</dbReference>
<feature type="domain" description="Cyclic nucleotide-binding" evidence="4">
    <location>
        <begin position="283"/>
        <end position="345"/>
    </location>
</feature>
<evidence type="ECO:0000313" key="6">
    <source>
        <dbReference type="Proteomes" id="UP000515908"/>
    </source>
</evidence>
<dbReference type="AlphaFoldDB" id="A0A7G2CHP4"/>
<dbReference type="GO" id="GO:0044877">
    <property type="term" value="F:protein-containing complex binding"/>
    <property type="evidence" value="ECO:0007669"/>
    <property type="project" value="TreeGrafter"/>
</dbReference>
<dbReference type="InterPro" id="IPR000595">
    <property type="entry name" value="cNMP-bd_dom"/>
</dbReference>
<keyword evidence="1" id="KW-0406">Ion transport</keyword>
<dbReference type="InterPro" id="IPR014710">
    <property type="entry name" value="RmlC-like_jellyroll"/>
</dbReference>
<proteinExistence type="predicted"/>
<accession>A0A7G2CHP4</accession>
<dbReference type="SMART" id="SM00100">
    <property type="entry name" value="cNMP"/>
    <property type="match status" value="2"/>
</dbReference>